<keyword evidence="3" id="KW-1185">Reference proteome</keyword>
<evidence type="ECO:0000313" key="3">
    <source>
        <dbReference type="Proteomes" id="UP001279734"/>
    </source>
</evidence>
<feature type="compositionally biased region" description="Basic residues" evidence="1">
    <location>
        <begin position="127"/>
        <end position="138"/>
    </location>
</feature>
<sequence length="144" mass="16066">MQFTCWINCEFLTFFYCSPRVGVEHLGTLDQKNQAQIGSSYQGVADDHHGRDQRSCPSIGKLMRNIKDLRKNLGDSGARVPEVSYNPGKSLLDGSRQQGFDTETPSPPHVDGMSPSAEGGEPQSFLKKPKRRKKKRHLLAISHV</sequence>
<name>A0AAD3TAC4_NEPGR</name>
<dbReference type="EMBL" id="BSYO01000029">
    <property type="protein sequence ID" value="GMH25324.1"/>
    <property type="molecule type" value="Genomic_DNA"/>
</dbReference>
<feature type="compositionally biased region" description="Basic and acidic residues" evidence="1">
    <location>
        <begin position="45"/>
        <end position="54"/>
    </location>
</feature>
<feature type="region of interest" description="Disordered" evidence="1">
    <location>
        <begin position="73"/>
        <end position="144"/>
    </location>
</feature>
<dbReference type="AlphaFoldDB" id="A0AAD3TAC4"/>
<reference evidence="2" key="1">
    <citation type="submission" date="2023-05" db="EMBL/GenBank/DDBJ databases">
        <title>Nepenthes gracilis genome sequencing.</title>
        <authorList>
            <person name="Fukushima K."/>
        </authorList>
    </citation>
    <scope>NUCLEOTIDE SEQUENCE</scope>
    <source>
        <strain evidence="2">SING2019-196</strain>
    </source>
</reference>
<gene>
    <name evidence="2" type="ORF">Nepgr_027167</name>
</gene>
<evidence type="ECO:0000256" key="1">
    <source>
        <dbReference type="SAM" id="MobiDB-lite"/>
    </source>
</evidence>
<evidence type="ECO:0000313" key="2">
    <source>
        <dbReference type="EMBL" id="GMH25324.1"/>
    </source>
</evidence>
<feature type="region of interest" description="Disordered" evidence="1">
    <location>
        <begin position="40"/>
        <end position="60"/>
    </location>
</feature>
<dbReference type="Proteomes" id="UP001279734">
    <property type="component" value="Unassembled WGS sequence"/>
</dbReference>
<protein>
    <submittedName>
        <fullName evidence="2">Uncharacterized protein</fullName>
    </submittedName>
</protein>
<organism evidence="2 3">
    <name type="scientific">Nepenthes gracilis</name>
    <name type="common">Slender pitcher plant</name>
    <dbReference type="NCBI Taxonomy" id="150966"/>
    <lineage>
        <taxon>Eukaryota</taxon>
        <taxon>Viridiplantae</taxon>
        <taxon>Streptophyta</taxon>
        <taxon>Embryophyta</taxon>
        <taxon>Tracheophyta</taxon>
        <taxon>Spermatophyta</taxon>
        <taxon>Magnoliopsida</taxon>
        <taxon>eudicotyledons</taxon>
        <taxon>Gunneridae</taxon>
        <taxon>Pentapetalae</taxon>
        <taxon>Caryophyllales</taxon>
        <taxon>Nepenthaceae</taxon>
        <taxon>Nepenthes</taxon>
    </lineage>
</organism>
<comment type="caution">
    <text evidence="2">The sequence shown here is derived from an EMBL/GenBank/DDBJ whole genome shotgun (WGS) entry which is preliminary data.</text>
</comment>
<feature type="compositionally biased region" description="Polar residues" evidence="1">
    <location>
        <begin position="95"/>
        <end position="104"/>
    </location>
</feature>
<proteinExistence type="predicted"/>
<accession>A0AAD3TAC4</accession>